<comment type="cofactor">
    <cofactor evidence="1 6">
        <name>FAD</name>
        <dbReference type="ChEBI" id="CHEBI:57692"/>
    </cofactor>
</comment>
<evidence type="ECO:0000256" key="4">
    <source>
        <dbReference type="ARBA" id="ARBA00022827"/>
    </source>
</evidence>
<dbReference type="Gene3D" id="2.40.110.10">
    <property type="entry name" value="Butyryl-CoA Dehydrogenase, subunit A, domain 2"/>
    <property type="match status" value="1"/>
</dbReference>
<dbReference type="RefSeq" id="WP_235703141.1">
    <property type="nucleotide sequence ID" value="NZ_JAKGBZ010000005.1"/>
</dbReference>
<evidence type="ECO:0000259" key="9">
    <source>
        <dbReference type="Pfam" id="PF02771"/>
    </source>
</evidence>
<dbReference type="InterPro" id="IPR036250">
    <property type="entry name" value="AcylCo_DH-like_C"/>
</dbReference>
<proteinExistence type="inferred from homology"/>
<comment type="similarity">
    <text evidence="2 6">Belongs to the acyl-CoA dehydrogenase family.</text>
</comment>
<accession>A0ABS9DVV2</accession>
<dbReference type="Proteomes" id="UP001521209">
    <property type="component" value="Unassembled WGS sequence"/>
</dbReference>
<sequence length="372" mass="40258">MDFDFTDEQRLLRDSVAKLFANRYGDFEKRNGYAKQPDGFDRAIWTEYAEVGLLALPFDEKHGGFGGGPVETMIVMEEIGKNLALEPYLPSVVFAGAILRHGASDAVKDEIIPKIAAGEAIIAVAHTERQSRYDLNDVTTTARRDGDGYVIEGDKTVVIGGNSADYLIVSARMSGARRDRDGIALFLVDAKAEGVSRRGYAMQDGLHGAEVSLANVRVPASRRVGNLPVLERAADEAIAAVCAEAVGVMEALIAMTVDYMKTRKQFGVAISVFQALQHRAVDMYVAAEQARSMAIFAALSAASDDAKERGEAMAMAKSAIGKAARFVGQQAIQLHGGIGMTMEYKAGHLFKRLTMIDLQFGDADHHLRRLAA</sequence>
<dbReference type="PANTHER" id="PTHR43884">
    <property type="entry name" value="ACYL-COA DEHYDROGENASE"/>
    <property type="match status" value="1"/>
</dbReference>
<dbReference type="InterPro" id="IPR006091">
    <property type="entry name" value="Acyl-CoA_Oxase/DH_mid-dom"/>
</dbReference>
<dbReference type="InterPro" id="IPR009100">
    <property type="entry name" value="AcylCoA_DH/oxidase_NM_dom_sf"/>
</dbReference>
<name>A0ABS9DVV2_9PROT</name>
<evidence type="ECO:0000256" key="1">
    <source>
        <dbReference type="ARBA" id="ARBA00001974"/>
    </source>
</evidence>
<dbReference type="Pfam" id="PF02771">
    <property type="entry name" value="Acyl-CoA_dh_N"/>
    <property type="match status" value="1"/>
</dbReference>
<dbReference type="SUPFAM" id="SSF56645">
    <property type="entry name" value="Acyl-CoA dehydrogenase NM domain-like"/>
    <property type="match status" value="1"/>
</dbReference>
<reference evidence="10 11" key="1">
    <citation type="submission" date="2022-01" db="EMBL/GenBank/DDBJ databases">
        <authorList>
            <person name="Won M."/>
            <person name="Kim S.-J."/>
            <person name="Kwon S.-W."/>
        </authorList>
    </citation>
    <scope>NUCLEOTIDE SEQUENCE [LARGE SCALE GENOMIC DNA]</scope>
    <source>
        <strain evidence="10 11">KCTC 23505</strain>
    </source>
</reference>
<dbReference type="Pfam" id="PF00441">
    <property type="entry name" value="Acyl-CoA_dh_1"/>
    <property type="match status" value="1"/>
</dbReference>
<evidence type="ECO:0000256" key="6">
    <source>
        <dbReference type="RuleBase" id="RU362125"/>
    </source>
</evidence>
<evidence type="ECO:0000313" key="10">
    <source>
        <dbReference type="EMBL" id="MCF3945910.1"/>
    </source>
</evidence>
<keyword evidence="11" id="KW-1185">Reference proteome</keyword>
<dbReference type="InterPro" id="IPR037069">
    <property type="entry name" value="AcylCoA_DH/ox_N_sf"/>
</dbReference>
<keyword evidence="3 6" id="KW-0285">Flavoprotein</keyword>
<evidence type="ECO:0000256" key="5">
    <source>
        <dbReference type="ARBA" id="ARBA00023002"/>
    </source>
</evidence>
<keyword evidence="5 6" id="KW-0560">Oxidoreductase</keyword>
<feature type="domain" description="Acyl-CoA oxidase/dehydrogenase middle" evidence="8">
    <location>
        <begin position="123"/>
        <end position="210"/>
    </location>
</feature>
<gene>
    <name evidence="10" type="ORF">L2A60_04325</name>
</gene>
<dbReference type="Gene3D" id="1.20.140.10">
    <property type="entry name" value="Butyryl-CoA Dehydrogenase, subunit A, domain 3"/>
    <property type="match status" value="1"/>
</dbReference>
<dbReference type="Pfam" id="PF02770">
    <property type="entry name" value="Acyl-CoA_dh_M"/>
    <property type="match status" value="1"/>
</dbReference>
<dbReference type="InterPro" id="IPR013786">
    <property type="entry name" value="AcylCoA_DH/ox_N"/>
</dbReference>
<feature type="domain" description="Acyl-CoA dehydrogenase/oxidase C-terminal" evidence="7">
    <location>
        <begin position="239"/>
        <end position="371"/>
    </location>
</feature>
<evidence type="ECO:0000259" key="7">
    <source>
        <dbReference type="Pfam" id="PF00441"/>
    </source>
</evidence>
<evidence type="ECO:0000256" key="3">
    <source>
        <dbReference type="ARBA" id="ARBA00022630"/>
    </source>
</evidence>
<comment type="caution">
    <text evidence="10">The sequence shown here is derived from an EMBL/GenBank/DDBJ whole genome shotgun (WGS) entry which is preliminary data.</text>
</comment>
<dbReference type="EMBL" id="JAKGBZ010000005">
    <property type="protein sequence ID" value="MCF3945910.1"/>
    <property type="molecule type" value="Genomic_DNA"/>
</dbReference>
<dbReference type="CDD" id="cd00567">
    <property type="entry name" value="ACAD"/>
    <property type="match status" value="1"/>
</dbReference>
<dbReference type="SUPFAM" id="SSF47203">
    <property type="entry name" value="Acyl-CoA dehydrogenase C-terminal domain-like"/>
    <property type="match status" value="1"/>
</dbReference>
<evidence type="ECO:0000313" key="11">
    <source>
        <dbReference type="Proteomes" id="UP001521209"/>
    </source>
</evidence>
<evidence type="ECO:0000259" key="8">
    <source>
        <dbReference type="Pfam" id="PF02770"/>
    </source>
</evidence>
<feature type="domain" description="Acyl-CoA dehydrogenase/oxidase N-terminal" evidence="9">
    <location>
        <begin position="6"/>
        <end position="119"/>
    </location>
</feature>
<keyword evidence="4 6" id="KW-0274">FAD</keyword>
<evidence type="ECO:0000256" key="2">
    <source>
        <dbReference type="ARBA" id="ARBA00009347"/>
    </source>
</evidence>
<protein>
    <submittedName>
        <fullName evidence="10">Acyl-CoA dehydrogenase</fullName>
    </submittedName>
</protein>
<dbReference type="Gene3D" id="1.10.540.10">
    <property type="entry name" value="Acyl-CoA dehydrogenase/oxidase, N-terminal domain"/>
    <property type="match status" value="1"/>
</dbReference>
<dbReference type="InterPro" id="IPR009075">
    <property type="entry name" value="AcylCo_DH/oxidase_C"/>
</dbReference>
<organism evidence="10 11">
    <name type="scientific">Acidiphilium iwatense</name>
    <dbReference type="NCBI Taxonomy" id="768198"/>
    <lineage>
        <taxon>Bacteria</taxon>
        <taxon>Pseudomonadati</taxon>
        <taxon>Pseudomonadota</taxon>
        <taxon>Alphaproteobacteria</taxon>
        <taxon>Acetobacterales</taxon>
        <taxon>Acidocellaceae</taxon>
        <taxon>Acidiphilium</taxon>
    </lineage>
</organism>
<dbReference type="InterPro" id="IPR046373">
    <property type="entry name" value="Acyl-CoA_Oxase/DH_mid-dom_sf"/>
</dbReference>
<dbReference type="PANTHER" id="PTHR43884:SF20">
    <property type="entry name" value="ACYL-COA DEHYDROGENASE FADE28"/>
    <property type="match status" value="1"/>
</dbReference>